<evidence type="ECO:0000259" key="5">
    <source>
        <dbReference type="Pfam" id="PF26251"/>
    </source>
</evidence>
<dbReference type="OrthoDB" id="27962at2759"/>
<feature type="region of interest" description="Disordered" evidence="3">
    <location>
        <begin position="298"/>
        <end position="325"/>
    </location>
</feature>
<evidence type="ECO:0000313" key="9">
    <source>
        <dbReference type="EMBL" id="KAF2397237.1"/>
    </source>
</evidence>
<dbReference type="InterPro" id="IPR058564">
    <property type="entry name" value="TPR_TRAPPC9_Trs120"/>
</dbReference>
<feature type="domain" description="Trs120/TRAPPC9 N-terminal" evidence="4">
    <location>
        <begin position="3"/>
        <end position="399"/>
    </location>
</feature>
<evidence type="ECO:0000259" key="4">
    <source>
        <dbReference type="Pfam" id="PF08626"/>
    </source>
</evidence>
<feature type="compositionally biased region" description="Low complexity" evidence="3">
    <location>
        <begin position="405"/>
        <end position="416"/>
    </location>
</feature>
<accession>A0A6G1HN24</accession>
<dbReference type="GO" id="GO:0005802">
    <property type="term" value="C:trans-Golgi network"/>
    <property type="evidence" value="ECO:0007669"/>
    <property type="project" value="TreeGrafter"/>
</dbReference>
<reference evidence="9" key="1">
    <citation type="journal article" date="2020" name="Stud. Mycol.">
        <title>101 Dothideomycetes genomes: a test case for predicting lifestyles and emergence of pathogens.</title>
        <authorList>
            <person name="Haridas S."/>
            <person name="Albert R."/>
            <person name="Binder M."/>
            <person name="Bloem J."/>
            <person name="Labutti K."/>
            <person name="Salamov A."/>
            <person name="Andreopoulos B."/>
            <person name="Baker S."/>
            <person name="Barry K."/>
            <person name="Bills G."/>
            <person name="Bluhm B."/>
            <person name="Cannon C."/>
            <person name="Castanera R."/>
            <person name="Culley D."/>
            <person name="Daum C."/>
            <person name="Ezra D."/>
            <person name="Gonzalez J."/>
            <person name="Henrissat B."/>
            <person name="Kuo A."/>
            <person name="Liang C."/>
            <person name="Lipzen A."/>
            <person name="Lutzoni F."/>
            <person name="Magnuson J."/>
            <person name="Mondo S."/>
            <person name="Nolan M."/>
            <person name="Ohm R."/>
            <person name="Pangilinan J."/>
            <person name="Park H.-J."/>
            <person name="Ramirez L."/>
            <person name="Alfaro M."/>
            <person name="Sun H."/>
            <person name="Tritt A."/>
            <person name="Yoshinaga Y."/>
            <person name="Zwiers L.-H."/>
            <person name="Turgeon B."/>
            <person name="Goodwin S."/>
            <person name="Spatafora J."/>
            <person name="Crous P."/>
            <person name="Grigoriev I."/>
        </authorList>
    </citation>
    <scope>NUCLEOTIDE SEQUENCE</scope>
    <source>
        <strain evidence="9">CBS 262.69</strain>
    </source>
</reference>
<dbReference type="Proteomes" id="UP000799640">
    <property type="component" value="Unassembled WGS sequence"/>
</dbReference>
<feature type="region of interest" description="Disordered" evidence="3">
    <location>
        <begin position="405"/>
        <end position="428"/>
    </location>
</feature>
<dbReference type="InterPro" id="IPR058563">
    <property type="entry name" value="Trs120_TRAPPC9_N"/>
</dbReference>
<feature type="domain" description="Trs120/TRAPPC9 fourth Ig-like" evidence="8">
    <location>
        <begin position="1277"/>
        <end position="1416"/>
    </location>
</feature>
<feature type="domain" description="Trs120/TRAPPC9 third Ig-like" evidence="7">
    <location>
        <begin position="1104"/>
        <end position="1272"/>
    </location>
</feature>
<comment type="subcellular location">
    <subcellularLocation>
        <location evidence="1">Golgi apparatus</location>
    </subcellularLocation>
</comment>
<dbReference type="InterPro" id="IPR058565">
    <property type="entry name" value="Ig_TRAPPC9_Trs120_1st"/>
</dbReference>
<dbReference type="InterPro" id="IPR058568">
    <property type="entry name" value="Ig_TRAPPC9_Trs120_4th"/>
</dbReference>
<keyword evidence="10" id="KW-1185">Reference proteome</keyword>
<dbReference type="PANTHER" id="PTHR21512">
    <property type="entry name" value="TRAFFICKING PROTEIN PARTICLE COMPLEX SUBUNIT 9"/>
    <property type="match status" value="1"/>
</dbReference>
<feature type="region of interest" description="Disordered" evidence="3">
    <location>
        <begin position="640"/>
        <end position="659"/>
    </location>
</feature>
<evidence type="ECO:0000256" key="1">
    <source>
        <dbReference type="ARBA" id="ARBA00004555"/>
    </source>
</evidence>
<dbReference type="Pfam" id="PF08626">
    <property type="entry name" value="TRAPPC9-Trs120"/>
    <property type="match status" value="1"/>
</dbReference>
<evidence type="ECO:0000256" key="2">
    <source>
        <dbReference type="ARBA" id="ARBA00023034"/>
    </source>
</evidence>
<feature type="domain" description="Trs120/TRAPPC9 first Ig-like" evidence="6">
    <location>
        <begin position="766"/>
        <end position="955"/>
    </location>
</feature>
<keyword evidence="2" id="KW-0333">Golgi apparatus</keyword>
<evidence type="ECO:0000259" key="7">
    <source>
        <dbReference type="Pfam" id="PF26282"/>
    </source>
</evidence>
<feature type="region of interest" description="Disordered" evidence="3">
    <location>
        <begin position="207"/>
        <end position="280"/>
    </location>
</feature>
<dbReference type="InterPro" id="IPR013935">
    <property type="entry name" value="Trs120_TRAPPC9"/>
</dbReference>
<evidence type="ECO:0000256" key="3">
    <source>
        <dbReference type="SAM" id="MobiDB-lite"/>
    </source>
</evidence>
<gene>
    <name evidence="9" type="ORF">EJ06DRAFT_533427</name>
</gene>
<evidence type="ECO:0000313" key="10">
    <source>
        <dbReference type="Proteomes" id="UP000799640"/>
    </source>
</evidence>
<evidence type="ECO:0000259" key="6">
    <source>
        <dbReference type="Pfam" id="PF26254"/>
    </source>
</evidence>
<dbReference type="PANTHER" id="PTHR21512:SF5">
    <property type="entry name" value="TRAFFICKING PROTEIN PARTICLE COMPLEX SUBUNIT 9"/>
    <property type="match status" value="1"/>
</dbReference>
<dbReference type="Pfam" id="PF26282">
    <property type="entry name" value="Ig_TRAPPC9-Trs120_3rd"/>
    <property type="match status" value="1"/>
</dbReference>
<proteinExistence type="predicted"/>
<sequence length="1419" mass="154283">MTHSPLSPSRVKVVALPVGKIRRSRFTTFFDALTRVNEVRLGDVSPDPRPNRNLFSPQAFPDGTVFYEFATAVPPQSHLQLSPFEIFREPLVIIGIGDAAEYRDESSSTGVDAPEEGASSYLGEFEAAIASLKEEYARVPLHKVILFDFKPSVPVTPLPEDVMSVPPQQQWKTTTIKTLMCDVTSALLGEMTTLAQSIKGLPTVASPSAPQYNGPGFRLHEDLAPLSRSNSGGGISRSGSPADGFQAHRMSMPVLPSSNFASGGDSPTPESGYHTPPAKTFDEIASNEQGLAGLKGSRALPANQSRDPSRDRVSVHGFGPGSINERNRNKGKCRVGIVIGSLYLQAGRWHDAFRDLADGAVKARSYSDHLWQAKSLENLMSCMLLLAWSGATFEIPPVCYPVPERPSSSKSGSSVPQSPPPDPALASRPHTDLLRELRNLLPDMINMIISIYARSGNFSGEPVPQLVFSEFVIRSAKILTAINLAGGVLSKDVLQHVVRDTPLEAYVPDLSITRASIHPSRSSIADLLLRAIPESSEQSGITPLDQVLVLAGIASAFSTLGFQRKKAMLMKEYLSALTQALVQAKKQSAAEAGIHPSANLTAAATALAGEAESGIEEVLNLLCQVYGIPESKWSRSIGSDALLQDPSEPSGRQEATIHKPAPLPEQLVGNFVLRFFGSINVKTDVLKTCIELCEALPDFHGILHYTSALLRTAGPGIAPSTDTSDVLVTLSKEEQILLANRITKTVADGRALGLRVEAEYWDEFLVRGIYLVRPEQPLVLHPHRRSDAEIQKKAEKRGPFIHNPFLEKREAKAENLLVAGDTSEFVVLLQNPYDFDVDIEHIKLIAEDECFASAQNLALKPYRTQSFSVSGIVSKTGELFIDSCTVKVKGCRERSFPIFSEPWAPQSDIKLKSVGLLKAQHPPASRPTSDASIFGRQTPARSFPIPSTVSLAVIPAQPSVTVSKISLPQSALMLLEGEQQTFAVSFQNTSTTPADFIYISFRDSVSTAIQEALTNKTLSPAELYELEYQLTKNPAIRLRDNAPESIAPGATETFTFEVVGKPGLITAEIQLDYAHLSTPHTKNRGNFFSRSVSVPIAITVNAAIQLHRLEIVPVASEFSWKGLEGIHPFYRSPVEESCLLLVDLRNSWPEPLDVCLHIRSGVAVDNERSSSAEIIAPGHTVRFALQLPKIHLANPYARINSLNERQFVVSSTGLSLTAERSHREVFWFREELLRMLSGDYMVEGEAGAPIRSGEIDFRSVVRLNPRMVDVLRLPDVAVKMSVSGDGVREKGGAWSVPVDGFVTLRVELRNRANEAIHPLLRLRPAVAHQPPEVALELGKRFAWSGVLQSVLPPVEPGGVEVVELGICALAAGEYEIGAVVEEVVARAVEQGDDVDPVALSAGRGKWVFGRACRIVAIEG</sequence>
<organism evidence="9 10">
    <name type="scientific">Trichodelitschia bisporula</name>
    <dbReference type="NCBI Taxonomy" id="703511"/>
    <lineage>
        <taxon>Eukaryota</taxon>
        <taxon>Fungi</taxon>
        <taxon>Dikarya</taxon>
        <taxon>Ascomycota</taxon>
        <taxon>Pezizomycotina</taxon>
        <taxon>Dothideomycetes</taxon>
        <taxon>Dothideomycetes incertae sedis</taxon>
        <taxon>Phaeotrichales</taxon>
        <taxon>Phaeotrichaceae</taxon>
        <taxon>Trichodelitschia</taxon>
    </lineage>
</organism>
<evidence type="ECO:0000259" key="8">
    <source>
        <dbReference type="Pfam" id="PF26283"/>
    </source>
</evidence>
<feature type="domain" description="Trs120/TRAPPC9 TPR region" evidence="5">
    <location>
        <begin position="437"/>
        <end position="749"/>
    </location>
</feature>
<dbReference type="Pfam" id="PF26280">
    <property type="entry name" value="Ig_TRAPPC9-Trs120_2nd"/>
    <property type="match status" value="1"/>
</dbReference>
<dbReference type="InterPro" id="IPR058567">
    <property type="entry name" value="Ig_TRAPPC9_Trs120_3rd"/>
</dbReference>
<dbReference type="Pfam" id="PF26251">
    <property type="entry name" value="TPR_TRAPPC9-Trs120"/>
    <property type="match status" value="1"/>
</dbReference>
<dbReference type="EMBL" id="ML996704">
    <property type="protein sequence ID" value="KAF2397237.1"/>
    <property type="molecule type" value="Genomic_DNA"/>
</dbReference>
<dbReference type="Pfam" id="PF26254">
    <property type="entry name" value="Ig_TRAPPC9-Trs120_1st"/>
    <property type="match status" value="1"/>
</dbReference>
<dbReference type="Pfam" id="PF26283">
    <property type="entry name" value="Ig_TRAPPC9-Trs120_4th"/>
    <property type="match status" value="1"/>
</dbReference>
<protein>
    <submittedName>
        <fullName evidence="9">Trs120-domain-containing protein</fullName>
    </submittedName>
</protein>
<name>A0A6G1HN24_9PEZI</name>